<dbReference type="Gene3D" id="3.20.20.80">
    <property type="entry name" value="Glycosidases"/>
    <property type="match status" value="1"/>
</dbReference>
<evidence type="ECO:0000313" key="11">
    <source>
        <dbReference type="Proteomes" id="UP001500936"/>
    </source>
</evidence>
<accession>A0ABP8KFX4</accession>
<evidence type="ECO:0000259" key="9">
    <source>
        <dbReference type="Pfam" id="PF08532"/>
    </source>
</evidence>
<dbReference type="Pfam" id="PF08532">
    <property type="entry name" value="Glyco_hydro_42M"/>
    <property type="match status" value="1"/>
</dbReference>
<organism evidence="10 11">
    <name type="scientific">Nibrella viscosa</name>
    <dbReference type="NCBI Taxonomy" id="1084524"/>
    <lineage>
        <taxon>Bacteria</taxon>
        <taxon>Pseudomonadati</taxon>
        <taxon>Bacteroidota</taxon>
        <taxon>Cytophagia</taxon>
        <taxon>Cytophagales</taxon>
        <taxon>Spirosomataceae</taxon>
        <taxon>Nibrella</taxon>
    </lineage>
</organism>
<name>A0ABP8KFX4_9BACT</name>
<evidence type="ECO:0000256" key="1">
    <source>
        <dbReference type="ARBA" id="ARBA00001412"/>
    </source>
</evidence>
<dbReference type="SUPFAM" id="SSF51445">
    <property type="entry name" value="(Trans)glycosidases"/>
    <property type="match status" value="1"/>
</dbReference>
<dbReference type="InterPro" id="IPR013529">
    <property type="entry name" value="Glyco_hydro_42_N"/>
</dbReference>
<keyword evidence="4" id="KW-0479">Metal-binding</keyword>
<evidence type="ECO:0000256" key="6">
    <source>
        <dbReference type="ARBA" id="ARBA00022833"/>
    </source>
</evidence>
<comment type="catalytic activity">
    <reaction evidence="1">
        <text>Hydrolysis of terminal non-reducing beta-D-galactose residues in beta-D-galactosides.</text>
        <dbReference type="EC" id="3.2.1.23"/>
    </reaction>
</comment>
<keyword evidence="11" id="KW-1185">Reference proteome</keyword>
<dbReference type="InterPro" id="IPR017853">
    <property type="entry name" value="GH"/>
</dbReference>
<evidence type="ECO:0000259" key="8">
    <source>
        <dbReference type="Pfam" id="PF02449"/>
    </source>
</evidence>
<proteinExistence type="inferred from homology"/>
<keyword evidence="5" id="KW-0378">Hydrolase</keyword>
<evidence type="ECO:0000256" key="3">
    <source>
        <dbReference type="ARBA" id="ARBA00012756"/>
    </source>
</evidence>
<evidence type="ECO:0000256" key="4">
    <source>
        <dbReference type="ARBA" id="ARBA00022723"/>
    </source>
</evidence>
<dbReference type="InterPro" id="IPR013738">
    <property type="entry name" value="Beta_galactosidase_Trimer"/>
</dbReference>
<feature type="domain" description="Beta-galactosidase trimerisation" evidence="9">
    <location>
        <begin position="419"/>
        <end position="607"/>
    </location>
</feature>
<sequence length="700" mass="79062">MHISPQQEKYRKLAPMPAGVVYIQQQGEGEADMREHFRTMKRLGFNALKQIMPLPTWTVEQIAAIALDEGIIPWWYGEGGYEAITPDLLKKLGVSPTMSTADALKHPAVLKYQHNLLRERIRRMEEYTRTSPDQKFMRTTSVAYDPEIGGRGLELNENGESLFIDWLRKTYKTVEGLNEAWNQGHAGLFLNEQRTFRDWNDVAANWKKVTGREYRHVRDVLRFKVEHNLDRIRESAQRYQQFDPNAPYRGGGEIGLFNPIAWYGVDMAGIADVLTDYGSFYPSMHFSWHFGQVGYELTRSLYQQASLMNDLFKGGWTGGWESTGGPQQFDGERSGTDQNAYFVESGELMQLYLAQLAAGFKGFGIWCWNSRSAGKEGGEYSLLDRNGQVTERAIAIGKLAQAMQRWRFELWDAHKEPVVGILYDWENEALWAAMSIPGRDHYKDRPMKARVGLGRALTNANVPFEYVTPQDLKNRLGARYRVLYLPGFLCLRSDLMPVLMEYVREGGRLVMDLPGAGYDEYSRVLKTGKGSPFEQLFGVTLDDFQYAGTNRPIRLGTYDLNGFILNATPTKARPAATYSTGRPAVTEHALGKGTAILMGFEASSDCFKPGNIPAETLLLTHALGSHKSPFNCPDAIVYRLAAPEADHYFLLNDGPAKSVRLTFDTFKYRSAVDAITGQLLPLNGSIALEGYSGRWIRFVK</sequence>
<keyword evidence="7" id="KW-0326">Glycosidase</keyword>
<dbReference type="CDD" id="cd03143">
    <property type="entry name" value="A4_beta-galactosidase_middle_domain"/>
    <property type="match status" value="1"/>
</dbReference>
<reference evidence="11" key="1">
    <citation type="journal article" date="2019" name="Int. J. Syst. Evol. Microbiol.">
        <title>The Global Catalogue of Microorganisms (GCM) 10K type strain sequencing project: providing services to taxonomists for standard genome sequencing and annotation.</title>
        <authorList>
            <consortium name="The Broad Institute Genomics Platform"/>
            <consortium name="The Broad Institute Genome Sequencing Center for Infectious Disease"/>
            <person name="Wu L."/>
            <person name="Ma J."/>
        </authorList>
    </citation>
    <scope>NUCLEOTIDE SEQUENCE [LARGE SCALE GENOMIC DNA]</scope>
    <source>
        <strain evidence="11">JCM 17925</strain>
    </source>
</reference>
<comment type="similarity">
    <text evidence="2">Belongs to the glycosyl hydrolase 42 family.</text>
</comment>
<dbReference type="EC" id="3.2.1.23" evidence="3"/>
<comment type="caution">
    <text evidence="10">The sequence shown here is derived from an EMBL/GenBank/DDBJ whole genome shotgun (WGS) entry which is preliminary data.</text>
</comment>
<dbReference type="Gene3D" id="3.40.50.880">
    <property type="match status" value="1"/>
</dbReference>
<evidence type="ECO:0000256" key="5">
    <source>
        <dbReference type="ARBA" id="ARBA00022801"/>
    </source>
</evidence>
<dbReference type="PANTHER" id="PTHR36447">
    <property type="entry name" value="BETA-GALACTOSIDASE GANA"/>
    <property type="match status" value="1"/>
</dbReference>
<dbReference type="Pfam" id="PF02449">
    <property type="entry name" value="Glyco_hydro_42"/>
    <property type="match status" value="1"/>
</dbReference>
<feature type="domain" description="Glycoside hydrolase family 42 N-terminal" evidence="8">
    <location>
        <begin position="155"/>
        <end position="401"/>
    </location>
</feature>
<evidence type="ECO:0000256" key="2">
    <source>
        <dbReference type="ARBA" id="ARBA00005940"/>
    </source>
</evidence>
<dbReference type="EMBL" id="BAABHB010000004">
    <property type="protein sequence ID" value="GAA4406182.1"/>
    <property type="molecule type" value="Genomic_DNA"/>
</dbReference>
<evidence type="ECO:0000313" key="10">
    <source>
        <dbReference type="EMBL" id="GAA4406182.1"/>
    </source>
</evidence>
<dbReference type="RefSeq" id="WP_345267624.1">
    <property type="nucleotide sequence ID" value="NZ_BAABHB010000004.1"/>
</dbReference>
<dbReference type="SUPFAM" id="SSF52317">
    <property type="entry name" value="Class I glutamine amidotransferase-like"/>
    <property type="match status" value="1"/>
</dbReference>
<protein>
    <recommendedName>
        <fullName evidence="3">beta-galactosidase</fullName>
        <ecNumber evidence="3">3.2.1.23</ecNumber>
    </recommendedName>
</protein>
<dbReference type="InterPro" id="IPR029062">
    <property type="entry name" value="Class_I_gatase-like"/>
</dbReference>
<dbReference type="PANTHER" id="PTHR36447:SF2">
    <property type="entry name" value="BETA-GALACTOSIDASE YESZ"/>
    <property type="match status" value="1"/>
</dbReference>
<evidence type="ECO:0000256" key="7">
    <source>
        <dbReference type="ARBA" id="ARBA00023295"/>
    </source>
</evidence>
<gene>
    <name evidence="10" type="ORF">GCM10023187_25370</name>
</gene>
<dbReference type="InterPro" id="IPR003476">
    <property type="entry name" value="Glyco_hydro_42"/>
</dbReference>
<dbReference type="Proteomes" id="UP001500936">
    <property type="component" value="Unassembled WGS sequence"/>
</dbReference>
<keyword evidence="6" id="KW-0862">Zinc</keyword>